<protein>
    <submittedName>
        <fullName evidence="1">Uncharacterized protein</fullName>
    </submittedName>
</protein>
<keyword evidence="2" id="KW-1185">Reference proteome</keyword>
<reference evidence="2" key="1">
    <citation type="journal article" date="2018" name="Gigascience">
        <title>Genome assembly of the Pink Ipe (Handroanthus impetiginosus, Bignoniaceae), a highly valued, ecologically keystone Neotropical timber forest tree.</title>
        <authorList>
            <person name="Silva-Junior O.B."/>
            <person name="Grattapaglia D."/>
            <person name="Novaes E."/>
            <person name="Collevatti R.G."/>
        </authorList>
    </citation>
    <scope>NUCLEOTIDE SEQUENCE [LARGE SCALE GENOMIC DNA]</scope>
    <source>
        <strain evidence="2">cv. UFG-1</strain>
    </source>
</reference>
<sequence length="139" mass="15780">MDRNLKRRFELTSALATANKTFDLKRKKLLSSALDATNDMVNDSMEHCLPQRLDGANRTKRVGFPSTKTFSHSNISSVQARQAATQENLGHQGIIFYINQIRKRLHCCACEELVVSLMRLSTGRKFMLKNSLHQKISLS</sequence>
<dbReference type="AlphaFoldDB" id="A0A2G9HJ20"/>
<organism evidence="1 2">
    <name type="scientific">Handroanthus impetiginosus</name>
    <dbReference type="NCBI Taxonomy" id="429701"/>
    <lineage>
        <taxon>Eukaryota</taxon>
        <taxon>Viridiplantae</taxon>
        <taxon>Streptophyta</taxon>
        <taxon>Embryophyta</taxon>
        <taxon>Tracheophyta</taxon>
        <taxon>Spermatophyta</taxon>
        <taxon>Magnoliopsida</taxon>
        <taxon>eudicotyledons</taxon>
        <taxon>Gunneridae</taxon>
        <taxon>Pentapetalae</taxon>
        <taxon>asterids</taxon>
        <taxon>lamiids</taxon>
        <taxon>Lamiales</taxon>
        <taxon>Bignoniaceae</taxon>
        <taxon>Crescentiina</taxon>
        <taxon>Tabebuia alliance</taxon>
        <taxon>Handroanthus</taxon>
    </lineage>
</organism>
<gene>
    <name evidence="1" type="ORF">CDL12_09832</name>
</gene>
<evidence type="ECO:0000313" key="2">
    <source>
        <dbReference type="Proteomes" id="UP000231279"/>
    </source>
</evidence>
<dbReference type="EMBL" id="NKXS01001659">
    <property type="protein sequence ID" value="PIN17505.1"/>
    <property type="molecule type" value="Genomic_DNA"/>
</dbReference>
<proteinExistence type="predicted"/>
<evidence type="ECO:0000313" key="1">
    <source>
        <dbReference type="EMBL" id="PIN17505.1"/>
    </source>
</evidence>
<accession>A0A2G9HJ20</accession>
<dbReference type="Proteomes" id="UP000231279">
    <property type="component" value="Unassembled WGS sequence"/>
</dbReference>
<name>A0A2G9HJ20_9LAMI</name>
<comment type="caution">
    <text evidence="1">The sequence shown here is derived from an EMBL/GenBank/DDBJ whole genome shotgun (WGS) entry which is preliminary data.</text>
</comment>